<keyword evidence="2" id="KW-0732">Signal</keyword>
<dbReference type="EMBL" id="LATX01002521">
    <property type="protein sequence ID" value="KTB27689.1"/>
    <property type="molecule type" value="Genomic_DNA"/>
</dbReference>
<evidence type="ECO:0000313" key="4">
    <source>
        <dbReference type="Proteomes" id="UP000054988"/>
    </source>
</evidence>
<accession>A0A0W0EUC8</accession>
<dbReference type="AlphaFoldDB" id="A0A0W0EUC8"/>
<evidence type="ECO:0000256" key="1">
    <source>
        <dbReference type="SAM" id="MobiDB-lite"/>
    </source>
</evidence>
<comment type="caution">
    <text evidence="3">The sequence shown here is derived from an EMBL/GenBank/DDBJ whole genome shotgun (WGS) entry which is preliminary data.</text>
</comment>
<feature type="compositionally biased region" description="Polar residues" evidence="1">
    <location>
        <begin position="37"/>
        <end position="48"/>
    </location>
</feature>
<evidence type="ECO:0008006" key="5">
    <source>
        <dbReference type="Google" id="ProtNLM"/>
    </source>
</evidence>
<reference evidence="3 4" key="1">
    <citation type="submission" date="2015-12" db="EMBL/GenBank/DDBJ databases">
        <title>Draft genome sequence of Moniliophthora roreri, the causal agent of frosty pod rot of cacao.</title>
        <authorList>
            <person name="Aime M.C."/>
            <person name="Diaz-Valderrama J.R."/>
            <person name="Kijpornyongpan T."/>
            <person name="Phillips-Mora W."/>
        </authorList>
    </citation>
    <scope>NUCLEOTIDE SEQUENCE [LARGE SCALE GENOMIC DNA]</scope>
    <source>
        <strain evidence="3 4">MCA 2952</strain>
    </source>
</reference>
<feature type="region of interest" description="Disordered" evidence="1">
    <location>
        <begin position="25"/>
        <end position="61"/>
    </location>
</feature>
<dbReference type="eggNOG" id="ENOG502SHGB">
    <property type="taxonomic scope" value="Eukaryota"/>
</dbReference>
<evidence type="ECO:0000256" key="2">
    <source>
        <dbReference type="SAM" id="SignalP"/>
    </source>
</evidence>
<dbReference type="Proteomes" id="UP000054988">
    <property type="component" value="Unassembled WGS sequence"/>
</dbReference>
<feature type="chain" id="PRO_5006901154" description="Proline-rich protein" evidence="2">
    <location>
        <begin position="19"/>
        <end position="417"/>
    </location>
</feature>
<proteinExistence type="predicted"/>
<feature type="signal peptide" evidence="2">
    <location>
        <begin position="1"/>
        <end position="18"/>
    </location>
</feature>
<organism evidence="3 4">
    <name type="scientific">Moniliophthora roreri</name>
    <name type="common">Frosty pod rot fungus</name>
    <name type="synonym">Monilia roreri</name>
    <dbReference type="NCBI Taxonomy" id="221103"/>
    <lineage>
        <taxon>Eukaryota</taxon>
        <taxon>Fungi</taxon>
        <taxon>Dikarya</taxon>
        <taxon>Basidiomycota</taxon>
        <taxon>Agaricomycotina</taxon>
        <taxon>Agaricomycetes</taxon>
        <taxon>Agaricomycetidae</taxon>
        <taxon>Agaricales</taxon>
        <taxon>Marasmiineae</taxon>
        <taxon>Marasmiaceae</taxon>
        <taxon>Moniliophthora</taxon>
    </lineage>
</organism>
<name>A0A0W0EUC8_MONRR</name>
<sequence length="417" mass="41956">MKASIAVSLLMLGLATNARRFVHRSGPTSPPACVAKQQGTVDSNSTLPVSEPPVVDTGDNATTSVSVDVPINSTSIVLNDGSVASATPSFVSGLSAPPAAPTGVDAGESDNSTSNATLSKRIAQFDLPDVALAWQKLCLNSGGDIFSFDSPCVSLGGFRGIDALLANADPCAQQDVADAMITFAKSPGVINSDDLIAFAIAYRKHPRNAINILGITPATPYCLRAPLHKELLGVVNGQLEGVEPGLYGGPNFPIVPFGSEGTCPFGTVPDVATCSCVADETASKELPPVLNGTDTSIATATATATEDLPPVLNGTDTSIAIATATANDDVPPESSVAAKATGTVDFSATVTAAKGAATESVVSDDAGNVTAVESSVNTDVASSTIADDAAVTTAAAPPATISIEGFSGNINDPNGRR</sequence>
<gene>
    <name evidence="3" type="ORF">WG66_19699</name>
</gene>
<protein>
    <recommendedName>
        <fullName evidence="5">Proline-rich protein</fullName>
    </recommendedName>
</protein>
<evidence type="ECO:0000313" key="3">
    <source>
        <dbReference type="EMBL" id="KTB27689.1"/>
    </source>
</evidence>